<dbReference type="InterPro" id="IPR038718">
    <property type="entry name" value="SNF2-like_sf"/>
</dbReference>
<organism evidence="13 14">
    <name type="scientific">Patella caerulea</name>
    <name type="common">Rayed Mediterranean limpet</name>
    <dbReference type="NCBI Taxonomy" id="87958"/>
    <lineage>
        <taxon>Eukaryota</taxon>
        <taxon>Metazoa</taxon>
        <taxon>Spiralia</taxon>
        <taxon>Lophotrochozoa</taxon>
        <taxon>Mollusca</taxon>
        <taxon>Gastropoda</taxon>
        <taxon>Patellogastropoda</taxon>
        <taxon>Patelloidea</taxon>
        <taxon>Patellidae</taxon>
        <taxon>Patella</taxon>
    </lineage>
</organism>
<dbReference type="InterPro" id="IPR022707">
    <property type="entry name" value="Mot1_central_dom"/>
</dbReference>
<evidence type="ECO:0000256" key="8">
    <source>
        <dbReference type="ARBA" id="ARBA00023242"/>
    </source>
</evidence>
<feature type="region of interest" description="Disordered" evidence="10">
    <location>
        <begin position="201"/>
        <end position="259"/>
    </location>
</feature>
<dbReference type="Pfam" id="PF00176">
    <property type="entry name" value="SNF2-rel_dom"/>
    <property type="match status" value="1"/>
</dbReference>
<evidence type="ECO:0000256" key="5">
    <source>
        <dbReference type="ARBA" id="ARBA00022806"/>
    </source>
</evidence>
<evidence type="ECO:0000256" key="10">
    <source>
        <dbReference type="SAM" id="MobiDB-lite"/>
    </source>
</evidence>
<feature type="compositionally biased region" description="Basic and acidic residues" evidence="10">
    <location>
        <begin position="236"/>
        <end position="245"/>
    </location>
</feature>
<protein>
    <recommendedName>
        <fullName evidence="15">TATA-binding protein-associated factor 172</fullName>
    </recommendedName>
</protein>
<dbReference type="InterPro" id="IPR044972">
    <property type="entry name" value="Mot1"/>
</dbReference>
<gene>
    <name evidence="13" type="ORF">SNE40_018914</name>
</gene>
<keyword evidence="6" id="KW-0067">ATP-binding</keyword>
<dbReference type="Gene3D" id="3.40.50.300">
    <property type="entry name" value="P-loop containing nucleotide triphosphate hydrolases"/>
    <property type="match status" value="1"/>
</dbReference>
<dbReference type="PROSITE" id="PS51192">
    <property type="entry name" value="HELICASE_ATP_BIND_1"/>
    <property type="match status" value="1"/>
</dbReference>
<feature type="compositionally biased region" description="Basic residues" evidence="10">
    <location>
        <begin position="208"/>
        <end position="218"/>
    </location>
</feature>
<feature type="domain" description="Helicase C-terminal" evidence="12">
    <location>
        <begin position="1608"/>
        <end position="1765"/>
    </location>
</feature>
<evidence type="ECO:0000256" key="9">
    <source>
        <dbReference type="PROSITE-ProRule" id="PRU00103"/>
    </source>
</evidence>
<dbReference type="PANTHER" id="PTHR36498">
    <property type="entry name" value="TATA-BINDING PROTEIN-ASSOCIATED FACTOR 172"/>
    <property type="match status" value="1"/>
</dbReference>
<reference evidence="13 14" key="1">
    <citation type="submission" date="2024-01" db="EMBL/GenBank/DDBJ databases">
        <title>The genome of the rayed Mediterranean limpet Patella caerulea (Linnaeus, 1758).</title>
        <authorList>
            <person name="Anh-Thu Weber A."/>
            <person name="Halstead-Nussloch G."/>
        </authorList>
    </citation>
    <scope>NUCLEOTIDE SEQUENCE [LARGE SCALE GENOMIC DNA]</scope>
    <source>
        <strain evidence="13">AATW-2023a</strain>
        <tissue evidence="13">Whole specimen</tissue>
    </source>
</reference>
<dbReference type="InterPro" id="IPR014001">
    <property type="entry name" value="Helicase_ATP-bd"/>
</dbReference>
<dbReference type="FunFam" id="1.25.10.10:FF:000101">
    <property type="entry name" value="TATA-binding protein-associated factor 172 isoform X2"/>
    <property type="match status" value="1"/>
</dbReference>
<dbReference type="CDD" id="cd17999">
    <property type="entry name" value="DEXHc_Mot1"/>
    <property type="match status" value="1"/>
</dbReference>
<dbReference type="InterPro" id="IPR049730">
    <property type="entry name" value="SNF2/RAD54-like_C"/>
</dbReference>
<proteinExistence type="predicted"/>
<dbReference type="PROSITE" id="PS51194">
    <property type="entry name" value="HELICASE_CTER"/>
    <property type="match status" value="1"/>
</dbReference>
<dbReference type="PROSITE" id="PS50077">
    <property type="entry name" value="HEAT_REPEAT"/>
    <property type="match status" value="1"/>
</dbReference>
<dbReference type="GO" id="GO:0017025">
    <property type="term" value="F:TBP-class protein binding"/>
    <property type="evidence" value="ECO:0007669"/>
    <property type="project" value="InterPro"/>
</dbReference>
<evidence type="ECO:0008006" key="15">
    <source>
        <dbReference type="Google" id="ProtNLM"/>
    </source>
</evidence>
<dbReference type="Gene3D" id="3.40.50.10810">
    <property type="entry name" value="Tandem AAA-ATPase domain"/>
    <property type="match status" value="1"/>
</dbReference>
<dbReference type="PANTHER" id="PTHR36498:SF1">
    <property type="entry name" value="TATA-BINDING PROTEIN-ASSOCIATED FACTOR 172"/>
    <property type="match status" value="1"/>
</dbReference>
<dbReference type="InterPro" id="IPR011989">
    <property type="entry name" value="ARM-like"/>
</dbReference>
<dbReference type="InterPro" id="IPR044078">
    <property type="entry name" value="Mot1_ATP-bd"/>
</dbReference>
<evidence type="ECO:0000259" key="11">
    <source>
        <dbReference type="PROSITE" id="PS51192"/>
    </source>
</evidence>
<name>A0AAN8J875_PATCE</name>
<dbReference type="GO" id="GO:0005634">
    <property type="term" value="C:nucleus"/>
    <property type="evidence" value="ECO:0007669"/>
    <property type="project" value="UniProtKB-SubCell"/>
</dbReference>
<comment type="caution">
    <text evidence="13">The sequence shown here is derived from an EMBL/GenBank/DDBJ whole genome shotgun (WGS) entry which is preliminary data.</text>
</comment>
<keyword evidence="3" id="KW-0547">Nucleotide-binding</keyword>
<sequence length="1830" mass="205235">MTTRLDRLFLLLDTGSTPLIRKSAAEQLGEVQKLHPYELNNLLSKVHVYLRSSNWDTRIAAGQAVEAIAKNVPQWEPRGAPKSETGTAAAQCAGKILFTQFDVNKVLAFGASLLGSEGGQYDVVQSAIALDDKERLSQQRQLLNKRLGLDLAGNLGIESDNLFNDEDLHIENFNGQVSGQPAFNKPVADLVKQQLMDVTRGLSARERNRAKRKAKHLAKQISKDGSSESSAADLDPPAKKTKQDTDNNGTSSDKTLIDTGDNTLNLEEMDEWPFETFCEVLMNDLFNSSWEIRHGAATGLREVIKQHGRGASKSSDTPSDQMTAVNQIWLSDLSLRLLCVLVLDRFGDFVSDEVVAPVRETCSQNLGVALKFLDVEGVQGVTSVLLQLLSQSQWEVRHGGLLGIKYLLAVRQDLTDALLPIVLPAVFQGLQDPDDDVRAVAAAALIPVSDKLVLLMPQQTPVVIDCLWQTLLDLDDLTASTNSIMILLSTLLSKPSTNTTSTSQALSELTPRLWPFFRHNILSVRKAALETFYTLLNIQDQQQPVSQWLTPILSDALRHIYQRSLLENNVDVLNLVQKVWSVLLEKAQLDYLIVASVPWLGVWLCLLMQPSRTPFEPTYLLEAKHKVREQTVGKRCTSDSGPVLDKDNREYIGGVESLNKTIVERDIDVMRSRIAGTKLLGLLAGYITKPVPNYPKDAEKPVDSLRKLFIFHLNTKSALQRYVIGQVLYQWALLNKNCDCPEDVKTKLLECLSETIYFDEIALAFTRMQSDCRDFIASLKQQGVEMDSLFPPASILSLDQAGQLTSTVFDQVKSSLKPKVLQMLDDRRKQLQITVTQTTLEQQTLTVRVLSSLAMAAVVLSVFPEKLNPVVRPLMDCIKKEDNRNIQEEAAKSLARMIEFVLEKNPNPISKIIKNLCNFLCCDSSYTPLVHQPIAVKTTENQPHEVTCDINTGILTLSNLQKAPEKNRKWLRRSLSIKSADVDVPSELLQEDSEVQQMLKIQRRGGDVALSTICAYFNDKVQTKVPVLWESCINQLLAVQDTNKNSDEENLSQELVNSLQVLETVSSSFHSTVLTQVIEKLPLLSVCLQHKYTAVRHIAARCIATLCQLQTHHTMHFVIETIIPMLASTDSEIKRQGASEALANIIELLGIDILPYIVLLVVPILGCMCDQNEAVRLMATHCFANMIRLLPLEAGIPDPPEMNAKMIERKEKQREFLEQLLDGSKIECYKITVDIKAELRKYQQDGVNWLGFLNKYKLHGILCDDMGLGKTLQSICILATDHYQRDTKHKEKESPDTVPLPSIVVCPPTLVGHWVYEINKFVDQSFLNPLMYAGPPGERIRLQKKVKKHNLIVASYDVVRNDIDFFTTFNWNYCILDEGHIIRNGKTKLSRAVKQLTCNHRLILSGTPIQNNVLDLWSLFDFLMPGFLGTEKQFQARYGKPIIQSRDAKSTTKDQEAGALAMEALHRQVLPFVLRRLKEDVLQDLPPKIIQDYYCDLSPLQVELYEDFARSRARNDIDETVTSQDGKEKKSQAPTHIFQALQYLRKVCNHPSLVLTSSHPKYDLIMNKLKQDKTTLHDIQHAPKLTALKQLLNDCGIGVSTTSVGGGNVLGTDVPVVNQHRVLLFCQLKSMLNIVEHDLLKNQMPSVMYLRLDGSVPAGSRHDIVHRFNNDPSIDLLLLTTHVGGLGLNLTGADTVIFVEHDWNPMKDLQAMDRAHRIGQKKVVNVYRLVTRGTLEEKIMGLQKFKLTIANTVITQDNSSLQTMGTDQLLDLFSLDDTKKGESAAPSTSADEPPKKESMKAILQSLEGLWEEPQYDTEYNLDNFMKSLNN</sequence>
<dbReference type="EMBL" id="JAZGQO010000014">
    <property type="protein sequence ID" value="KAK6170543.1"/>
    <property type="molecule type" value="Genomic_DNA"/>
</dbReference>
<dbReference type="CDD" id="cd18793">
    <property type="entry name" value="SF2_C_SNF"/>
    <property type="match status" value="1"/>
</dbReference>
<keyword evidence="2" id="KW-0677">Repeat</keyword>
<feature type="repeat" description="HEAT" evidence="9">
    <location>
        <begin position="422"/>
        <end position="452"/>
    </location>
</feature>
<dbReference type="FunFam" id="3.40.50.10810:FF:000009">
    <property type="entry name" value="B-TFIID TATA-box-binding protein-associated factor 1"/>
    <property type="match status" value="1"/>
</dbReference>
<evidence type="ECO:0000313" key="13">
    <source>
        <dbReference type="EMBL" id="KAK6170543.1"/>
    </source>
</evidence>
<evidence type="ECO:0000256" key="3">
    <source>
        <dbReference type="ARBA" id="ARBA00022741"/>
    </source>
</evidence>
<keyword evidence="14" id="KW-1185">Reference proteome</keyword>
<dbReference type="InterPro" id="IPR001650">
    <property type="entry name" value="Helicase_C-like"/>
</dbReference>
<dbReference type="InterPro" id="IPR016024">
    <property type="entry name" value="ARM-type_fold"/>
</dbReference>
<dbReference type="GO" id="GO:0005524">
    <property type="term" value="F:ATP binding"/>
    <property type="evidence" value="ECO:0007669"/>
    <property type="project" value="UniProtKB-KW"/>
</dbReference>
<dbReference type="Gene3D" id="1.25.10.10">
    <property type="entry name" value="Leucine-rich Repeat Variant"/>
    <property type="match status" value="2"/>
</dbReference>
<dbReference type="GO" id="GO:0003677">
    <property type="term" value="F:DNA binding"/>
    <property type="evidence" value="ECO:0007669"/>
    <property type="project" value="UniProtKB-KW"/>
</dbReference>
<comment type="subcellular location">
    <subcellularLocation>
        <location evidence="1">Nucleus</location>
    </subcellularLocation>
</comment>
<keyword evidence="4" id="KW-0378">Hydrolase</keyword>
<feature type="domain" description="Helicase ATP-binding" evidence="11">
    <location>
        <begin position="1251"/>
        <end position="1426"/>
    </location>
</feature>
<keyword evidence="8" id="KW-0539">Nucleus</keyword>
<evidence type="ECO:0000256" key="7">
    <source>
        <dbReference type="ARBA" id="ARBA00023125"/>
    </source>
</evidence>
<evidence type="ECO:0000259" key="12">
    <source>
        <dbReference type="PROSITE" id="PS51194"/>
    </source>
</evidence>
<dbReference type="InterPro" id="IPR021133">
    <property type="entry name" value="HEAT_type_2"/>
</dbReference>
<dbReference type="FunFam" id="3.40.50.300:FF:000428">
    <property type="entry name" value="TATA-binding protein-associated factor 172"/>
    <property type="match status" value="1"/>
</dbReference>
<dbReference type="Pfam" id="PF00271">
    <property type="entry name" value="Helicase_C"/>
    <property type="match status" value="1"/>
</dbReference>
<dbReference type="Pfam" id="PF12054">
    <property type="entry name" value="DUF3535"/>
    <property type="match status" value="1"/>
</dbReference>
<evidence type="ECO:0000256" key="1">
    <source>
        <dbReference type="ARBA" id="ARBA00004123"/>
    </source>
</evidence>
<accession>A0AAN8J875</accession>
<dbReference type="SMART" id="SM00490">
    <property type="entry name" value="HELICc"/>
    <property type="match status" value="1"/>
</dbReference>
<evidence type="ECO:0000313" key="14">
    <source>
        <dbReference type="Proteomes" id="UP001347796"/>
    </source>
</evidence>
<dbReference type="SUPFAM" id="SSF48371">
    <property type="entry name" value="ARM repeat"/>
    <property type="match status" value="1"/>
</dbReference>
<dbReference type="GO" id="GO:0016887">
    <property type="term" value="F:ATP hydrolysis activity"/>
    <property type="evidence" value="ECO:0007669"/>
    <property type="project" value="InterPro"/>
</dbReference>
<dbReference type="InterPro" id="IPR000330">
    <property type="entry name" value="SNF2_N"/>
</dbReference>
<dbReference type="GO" id="GO:0004386">
    <property type="term" value="F:helicase activity"/>
    <property type="evidence" value="ECO:0007669"/>
    <property type="project" value="UniProtKB-KW"/>
</dbReference>
<dbReference type="SUPFAM" id="SSF52540">
    <property type="entry name" value="P-loop containing nucleoside triphosphate hydrolases"/>
    <property type="match status" value="2"/>
</dbReference>
<dbReference type="InterPro" id="IPR027417">
    <property type="entry name" value="P-loop_NTPase"/>
</dbReference>
<evidence type="ECO:0000256" key="2">
    <source>
        <dbReference type="ARBA" id="ARBA00022737"/>
    </source>
</evidence>
<keyword evidence="5" id="KW-0347">Helicase</keyword>
<evidence type="ECO:0000256" key="4">
    <source>
        <dbReference type="ARBA" id="ARBA00022801"/>
    </source>
</evidence>
<keyword evidence="7" id="KW-0238">DNA-binding</keyword>
<dbReference type="SMART" id="SM00487">
    <property type="entry name" value="DEXDc"/>
    <property type="match status" value="1"/>
</dbReference>
<feature type="compositionally biased region" description="Polar residues" evidence="10">
    <location>
        <begin position="246"/>
        <end position="259"/>
    </location>
</feature>
<evidence type="ECO:0000256" key="6">
    <source>
        <dbReference type="ARBA" id="ARBA00022840"/>
    </source>
</evidence>
<dbReference type="Proteomes" id="UP001347796">
    <property type="component" value="Unassembled WGS sequence"/>
</dbReference>